<evidence type="ECO:0000313" key="1">
    <source>
        <dbReference type="EMBL" id="JAO06883.1"/>
    </source>
</evidence>
<protein>
    <submittedName>
        <fullName evidence="1">PPUP7475</fullName>
    </submittedName>
</protein>
<accession>A0A0S7EX57</accession>
<dbReference type="AlphaFoldDB" id="A0A0S7EX57"/>
<dbReference type="EMBL" id="GBYX01474785">
    <property type="protein sequence ID" value="JAO06883.1"/>
    <property type="molecule type" value="Transcribed_RNA"/>
</dbReference>
<reference evidence="1" key="1">
    <citation type="submission" date="2014-12" db="EMBL/GenBank/DDBJ databases">
        <title>Parallel Evolution in Life History Adaptation Evident in the Tissue-Specific Poeciliopsis prolifica transcriptome.</title>
        <authorList>
            <person name="Jue N.K."/>
            <person name="Foley R.J."/>
            <person name="Obergfell C."/>
            <person name="Reznick D.N."/>
            <person name="O'Neill R.J."/>
            <person name="O'Neill M.J."/>
        </authorList>
    </citation>
    <scope>NUCLEOTIDE SEQUENCE</scope>
</reference>
<organism evidence="1">
    <name type="scientific">Poeciliopsis prolifica</name>
    <name type="common">blackstripe livebearer</name>
    <dbReference type="NCBI Taxonomy" id="188132"/>
    <lineage>
        <taxon>Eukaryota</taxon>
        <taxon>Metazoa</taxon>
        <taxon>Chordata</taxon>
        <taxon>Craniata</taxon>
        <taxon>Vertebrata</taxon>
        <taxon>Euteleostomi</taxon>
        <taxon>Actinopterygii</taxon>
        <taxon>Neopterygii</taxon>
        <taxon>Teleostei</taxon>
        <taxon>Neoteleostei</taxon>
        <taxon>Acanthomorphata</taxon>
        <taxon>Ovalentaria</taxon>
        <taxon>Atherinomorphae</taxon>
        <taxon>Cyprinodontiformes</taxon>
        <taxon>Poeciliidae</taxon>
        <taxon>Poeciliinae</taxon>
        <taxon>Poeciliopsis</taxon>
    </lineage>
</organism>
<name>A0A0S7EX57_9TELE</name>
<sequence>MLQLITCSASVLWMNNAQLRYPAAPRAILLHASEAPDATATAAGRPAKSLRCSSNSPYMHSLMQIQVYVKKQRICMNLLQRKERRNRRDGRAAGENRRADLSGWMRGTEDSRGECGGALLCW</sequence>
<gene>
    <name evidence="1" type="primary">PPUP7475</name>
</gene>
<proteinExistence type="predicted"/>